<organism evidence="13 14">
    <name type="scientific">Folsomia candida</name>
    <name type="common">Springtail</name>
    <dbReference type="NCBI Taxonomy" id="158441"/>
    <lineage>
        <taxon>Eukaryota</taxon>
        <taxon>Metazoa</taxon>
        <taxon>Ecdysozoa</taxon>
        <taxon>Arthropoda</taxon>
        <taxon>Hexapoda</taxon>
        <taxon>Collembola</taxon>
        <taxon>Entomobryomorpha</taxon>
        <taxon>Isotomoidea</taxon>
        <taxon>Isotomidae</taxon>
        <taxon>Proisotominae</taxon>
        <taxon>Folsomia</taxon>
    </lineage>
</organism>
<feature type="compositionally biased region" description="Low complexity" evidence="11">
    <location>
        <begin position="1159"/>
        <end position="1188"/>
    </location>
</feature>
<evidence type="ECO:0000256" key="4">
    <source>
        <dbReference type="ARBA" id="ARBA00022737"/>
    </source>
</evidence>
<feature type="compositionally biased region" description="Polar residues" evidence="11">
    <location>
        <begin position="175"/>
        <end position="196"/>
    </location>
</feature>
<feature type="compositionally biased region" description="Low complexity" evidence="11">
    <location>
        <begin position="92"/>
        <end position="104"/>
    </location>
</feature>
<dbReference type="GO" id="GO:0031519">
    <property type="term" value="C:PcG protein complex"/>
    <property type="evidence" value="ECO:0007669"/>
    <property type="project" value="TreeGrafter"/>
</dbReference>
<dbReference type="GO" id="GO:0000981">
    <property type="term" value="F:DNA-binding transcription factor activity, RNA polymerase II-specific"/>
    <property type="evidence" value="ECO:0007669"/>
    <property type="project" value="TreeGrafter"/>
</dbReference>
<feature type="compositionally biased region" description="Low complexity" evidence="11">
    <location>
        <begin position="868"/>
        <end position="901"/>
    </location>
</feature>
<feature type="compositionally biased region" description="Low complexity" evidence="11">
    <location>
        <begin position="354"/>
        <end position="367"/>
    </location>
</feature>
<keyword evidence="7" id="KW-0238">DNA-binding</keyword>
<dbReference type="SMART" id="SM00355">
    <property type="entry name" value="ZnF_C2H2"/>
    <property type="match status" value="7"/>
</dbReference>
<evidence type="ECO:0000313" key="14">
    <source>
        <dbReference type="Proteomes" id="UP000198287"/>
    </source>
</evidence>
<comment type="caution">
    <text evidence="13">The sequence shown here is derived from an EMBL/GenBank/DDBJ whole genome shotgun (WGS) entry which is preliminary data.</text>
</comment>
<evidence type="ECO:0000256" key="2">
    <source>
        <dbReference type="ARBA" id="ARBA00006991"/>
    </source>
</evidence>
<feature type="compositionally biased region" description="Polar residues" evidence="11">
    <location>
        <begin position="61"/>
        <end position="78"/>
    </location>
</feature>
<dbReference type="FunFam" id="3.30.160.60:FF:000358">
    <property type="entry name" value="zinc finger protein 24"/>
    <property type="match status" value="1"/>
</dbReference>
<keyword evidence="5 10" id="KW-0863">Zinc-finger</keyword>
<keyword evidence="3" id="KW-0479">Metal-binding</keyword>
<evidence type="ECO:0000256" key="11">
    <source>
        <dbReference type="SAM" id="MobiDB-lite"/>
    </source>
</evidence>
<dbReference type="PANTHER" id="PTHR14003:SF23">
    <property type="entry name" value="ZINC FINGER PROTEIN 143"/>
    <property type="match status" value="1"/>
</dbReference>
<feature type="compositionally biased region" description="Polar residues" evidence="11">
    <location>
        <begin position="275"/>
        <end position="286"/>
    </location>
</feature>
<evidence type="ECO:0000256" key="7">
    <source>
        <dbReference type="ARBA" id="ARBA00023125"/>
    </source>
</evidence>
<dbReference type="GO" id="GO:0008270">
    <property type="term" value="F:zinc ion binding"/>
    <property type="evidence" value="ECO:0007669"/>
    <property type="project" value="UniProtKB-KW"/>
</dbReference>
<dbReference type="OrthoDB" id="6077919at2759"/>
<feature type="region of interest" description="Disordered" evidence="11">
    <location>
        <begin position="868"/>
        <end position="935"/>
    </location>
</feature>
<dbReference type="FunFam" id="3.30.160.60:FF:002343">
    <property type="entry name" value="Zinc finger protein 33A"/>
    <property type="match status" value="2"/>
</dbReference>
<evidence type="ECO:0000256" key="1">
    <source>
        <dbReference type="ARBA" id="ARBA00004123"/>
    </source>
</evidence>
<feature type="domain" description="C2H2-type" evidence="12">
    <location>
        <begin position="578"/>
        <end position="605"/>
    </location>
</feature>
<feature type="region of interest" description="Disordered" evidence="11">
    <location>
        <begin position="779"/>
        <end position="813"/>
    </location>
</feature>
<evidence type="ECO:0000256" key="8">
    <source>
        <dbReference type="ARBA" id="ARBA00023163"/>
    </source>
</evidence>
<protein>
    <submittedName>
        <fullName evidence="13">Zinc finger protein with KRAB and SCAN domains 8</fullName>
    </submittedName>
</protein>
<evidence type="ECO:0000313" key="13">
    <source>
        <dbReference type="EMBL" id="OXA50267.1"/>
    </source>
</evidence>
<evidence type="ECO:0000256" key="3">
    <source>
        <dbReference type="ARBA" id="ARBA00022723"/>
    </source>
</evidence>
<dbReference type="OMA" id="LMETEEC"/>
<feature type="region of interest" description="Disordered" evidence="11">
    <location>
        <begin position="91"/>
        <end position="126"/>
    </location>
</feature>
<feature type="compositionally biased region" description="Low complexity" evidence="11">
    <location>
        <begin position="789"/>
        <end position="798"/>
    </location>
</feature>
<feature type="region of interest" description="Disordered" evidence="11">
    <location>
        <begin position="1043"/>
        <end position="1089"/>
    </location>
</feature>
<dbReference type="GO" id="GO:0000978">
    <property type="term" value="F:RNA polymerase II cis-regulatory region sequence-specific DNA binding"/>
    <property type="evidence" value="ECO:0007669"/>
    <property type="project" value="TreeGrafter"/>
</dbReference>
<dbReference type="Pfam" id="PF00096">
    <property type="entry name" value="zf-C2H2"/>
    <property type="match status" value="6"/>
</dbReference>
<feature type="compositionally biased region" description="Low complexity" evidence="11">
    <location>
        <begin position="958"/>
        <end position="987"/>
    </location>
</feature>
<feature type="compositionally biased region" description="Basic and acidic residues" evidence="11">
    <location>
        <begin position="293"/>
        <end position="310"/>
    </location>
</feature>
<dbReference type="FunFam" id="3.30.160.60:FF:000446">
    <property type="entry name" value="Zinc finger protein"/>
    <property type="match status" value="1"/>
</dbReference>
<keyword evidence="14" id="KW-1185">Reference proteome</keyword>
<feature type="domain" description="C2H2-type" evidence="12">
    <location>
        <begin position="664"/>
        <end position="691"/>
    </location>
</feature>
<proteinExistence type="inferred from homology"/>
<feature type="compositionally biased region" description="Polar residues" evidence="11">
    <location>
        <begin position="779"/>
        <end position="788"/>
    </location>
</feature>
<gene>
    <name evidence="13" type="ORF">Fcan01_14872</name>
</gene>
<feature type="domain" description="C2H2-type" evidence="12">
    <location>
        <begin position="720"/>
        <end position="747"/>
    </location>
</feature>
<dbReference type="InterPro" id="IPR013087">
    <property type="entry name" value="Znf_C2H2_type"/>
</dbReference>
<evidence type="ECO:0000256" key="9">
    <source>
        <dbReference type="ARBA" id="ARBA00023242"/>
    </source>
</evidence>
<feature type="region of interest" description="Disordered" evidence="11">
    <location>
        <begin position="472"/>
        <end position="522"/>
    </location>
</feature>
<keyword evidence="4" id="KW-0677">Repeat</keyword>
<feature type="compositionally biased region" description="Polar residues" evidence="11">
    <location>
        <begin position="1189"/>
        <end position="1208"/>
    </location>
</feature>
<feature type="domain" description="C2H2-type" evidence="12">
    <location>
        <begin position="748"/>
        <end position="775"/>
    </location>
</feature>
<dbReference type="Gene3D" id="3.30.160.60">
    <property type="entry name" value="Classic Zinc Finger"/>
    <property type="match status" value="6"/>
</dbReference>
<dbReference type="Proteomes" id="UP000198287">
    <property type="component" value="Unassembled WGS sequence"/>
</dbReference>
<feature type="compositionally biased region" description="Polar residues" evidence="11">
    <location>
        <begin position="902"/>
        <end position="935"/>
    </location>
</feature>
<feature type="compositionally biased region" description="Basic and acidic residues" evidence="11">
    <location>
        <begin position="1221"/>
        <end position="1237"/>
    </location>
</feature>
<dbReference type="FunFam" id="3.30.160.60:FF:000188">
    <property type="entry name" value="Zinc finger protein 787"/>
    <property type="match status" value="1"/>
</dbReference>
<feature type="compositionally biased region" description="Polar residues" evidence="11">
    <location>
        <begin position="400"/>
        <end position="410"/>
    </location>
</feature>
<sequence>MICYQTHMGPPQTCSVTVGGVICPELSTKQLMCPSSCETANLGYVHHLLPSSSSSNTTSSKILNQTTPKNLGDTQQTRVSTSPYTFFSITVERSSPSPESSQEEGLLPHESRASVISPPRKSHKRDSLNFESLWTRCHQDNQDGQDDNVNKGTDDDDDDNSIELTYVPSKIQKRLSYSAQSKISAQDSNNPSQGQAASKKDEGCMPERWNRMNKGEERKDVWTKDDNANNKDVKTQPKSTTPAATSGSGTETSAASADVHEIGGDESTAPDSVISLGSLSGSAHVSDNSEEDSAGHERRSGQHESEEASHETSGNEGTSKEMSSPFLFIGPVGKKRRCCREKRTSGDTEPDVLSPVSVPTTPDLTSTPDPPPLVDDISEDSSRSRGSGSSREGGQEEASLVTSTPTSVIRSTPRKRGDDQPLNLSTLPVDPQSPQPHCSFSYPRRDQRLRVETSGDVVERVSVINIIPRERLTEEAGDEEEEGSLSRSPSHYLHEQPHSSDLPELGYEHSGGGISGGHHHSPCASASASADFFTISPGSALSSAAALSPGGPSSFQGLLLAQGIIQQGNGGSCQKKKLKCRDCGKEFSQLRNYKYHRSRHEGTQQFACTCPVCGKTFNDKGYLSSHLKIHRNEKEYKCEWCGKSFNQRVAYNMHIRIHTGHKPHKCSYCAKAFSRKMLLRQHIRTHTGERPYKCSICMKAFADRSNMLLHQRLHSGERPYKCHICGKSFSKNHHLKTHLNHHAGIKPYQCEKCKACFSQSSNMKTHFRKCTGIPSATVTSESFDSQQTSGPSGSSGSRSGAGMGGNLPSIIPQNLSPYSMEEVQEAVLLEEQLQQQQHHRLRQLQQQGPFIGLSPMQQQQILQEMERSSFLGPSPGGPSSLHSPSTASSSPRSGYRSSTSTNSQALGFNLGSMSLNSPTGLSRSRQPSGLSLIPLSNPSPTSLAAGHPFIPLESVNMGGSSSTGGPTSGTPHNMSPSSPSSLIMSSPRHQNIGDLSPSEYSQIQSFTQSIAAQQRSLSNRSRTIIPQTVVSHEQQHQGLIDQGGEMQNPAASSSSGGRSSHHHQLSPHQIPIPRISPGRQYPLSPRQSQAQQAQEYYEVILPALAISRSMTQLSPRQSQHLRAEMLADQQHHQQQMGGVLRHQDLHRIYRVQNPRLDSRSQFQVSQQQQHQQQGLLSSHHPLPPLQSGGTLPSIASLTRTTPTSQNSHDTFRDSLAGSMEQRIREAQHETWRLREAAAGRNSGGGGGGPSDKSPFNKDGQYRH</sequence>
<evidence type="ECO:0000256" key="10">
    <source>
        <dbReference type="PROSITE-ProRule" id="PRU00042"/>
    </source>
</evidence>
<feature type="compositionally biased region" description="Polar residues" evidence="11">
    <location>
        <begin position="311"/>
        <end position="322"/>
    </location>
</feature>
<feature type="region of interest" description="Disordered" evidence="11">
    <location>
        <begin position="954"/>
        <end position="996"/>
    </location>
</feature>
<keyword evidence="6" id="KW-0862">Zinc</keyword>
<feature type="compositionally biased region" description="Low complexity" evidence="11">
    <location>
        <begin position="239"/>
        <end position="257"/>
    </location>
</feature>
<name>A0A226DZW3_FOLCA</name>
<feature type="compositionally biased region" description="Basic and acidic residues" evidence="11">
    <location>
        <begin position="443"/>
        <end position="453"/>
    </location>
</feature>
<evidence type="ECO:0000256" key="6">
    <source>
        <dbReference type="ARBA" id="ARBA00022833"/>
    </source>
</evidence>
<feature type="compositionally biased region" description="Low complexity" evidence="11">
    <location>
        <begin position="51"/>
        <end position="60"/>
    </location>
</feature>
<reference evidence="13 14" key="1">
    <citation type="submission" date="2015-12" db="EMBL/GenBank/DDBJ databases">
        <title>The genome of Folsomia candida.</title>
        <authorList>
            <person name="Faddeeva A."/>
            <person name="Derks M.F."/>
            <person name="Anvar Y."/>
            <person name="Smit S."/>
            <person name="Van Straalen N."/>
            <person name="Roelofs D."/>
        </authorList>
    </citation>
    <scope>NUCLEOTIDE SEQUENCE [LARGE SCALE GENOMIC DNA]</scope>
    <source>
        <strain evidence="13 14">VU population</strain>
        <tissue evidence="13">Whole body</tissue>
    </source>
</reference>
<dbReference type="PROSITE" id="PS50157">
    <property type="entry name" value="ZINC_FINGER_C2H2_2"/>
    <property type="match status" value="7"/>
</dbReference>
<feature type="domain" description="C2H2-type" evidence="12">
    <location>
        <begin position="606"/>
        <end position="635"/>
    </location>
</feature>
<keyword evidence="8" id="KW-0804">Transcription</keyword>
<accession>A0A226DZW3</accession>
<dbReference type="SUPFAM" id="SSF57667">
    <property type="entry name" value="beta-beta-alpha zinc fingers"/>
    <property type="match status" value="3"/>
</dbReference>
<comment type="subcellular location">
    <subcellularLocation>
        <location evidence="1">Nucleus</location>
    </subcellularLocation>
</comment>
<evidence type="ECO:0000256" key="5">
    <source>
        <dbReference type="ARBA" id="ARBA00022771"/>
    </source>
</evidence>
<comment type="similarity">
    <text evidence="2">Belongs to the krueppel C2H2-type zinc-finger protein family.</text>
</comment>
<dbReference type="AlphaFoldDB" id="A0A226DZW3"/>
<keyword evidence="9" id="KW-0539">Nucleus</keyword>
<dbReference type="PROSITE" id="PS00028">
    <property type="entry name" value="ZINC_FINGER_C2H2_1"/>
    <property type="match status" value="6"/>
</dbReference>
<feature type="region of interest" description="Disordered" evidence="11">
    <location>
        <begin position="1157"/>
        <end position="1263"/>
    </location>
</feature>
<feature type="region of interest" description="Disordered" evidence="11">
    <location>
        <begin position="50"/>
        <end position="78"/>
    </location>
</feature>
<dbReference type="EMBL" id="LNIX01000009">
    <property type="protein sequence ID" value="OXA50267.1"/>
    <property type="molecule type" value="Genomic_DNA"/>
</dbReference>
<dbReference type="PANTHER" id="PTHR14003">
    <property type="entry name" value="TRANSCRIPTIONAL REPRESSOR PROTEIN YY"/>
    <property type="match status" value="1"/>
</dbReference>
<dbReference type="InterPro" id="IPR036236">
    <property type="entry name" value="Znf_C2H2_sf"/>
</dbReference>
<feature type="compositionally biased region" description="Low complexity" evidence="11">
    <location>
        <begin position="384"/>
        <end position="399"/>
    </location>
</feature>
<evidence type="ECO:0000259" key="12">
    <source>
        <dbReference type="PROSITE" id="PS50157"/>
    </source>
</evidence>
<feature type="compositionally biased region" description="Basic and acidic residues" evidence="11">
    <location>
        <begin position="198"/>
        <end position="235"/>
    </location>
</feature>
<feature type="domain" description="C2H2-type" evidence="12">
    <location>
        <begin position="636"/>
        <end position="663"/>
    </location>
</feature>
<feature type="region of interest" description="Disordered" evidence="11">
    <location>
        <begin position="138"/>
        <end position="453"/>
    </location>
</feature>
<dbReference type="GO" id="GO:0005667">
    <property type="term" value="C:transcription regulator complex"/>
    <property type="evidence" value="ECO:0007669"/>
    <property type="project" value="TreeGrafter"/>
</dbReference>
<dbReference type="GO" id="GO:0000785">
    <property type="term" value="C:chromatin"/>
    <property type="evidence" value="ECO:0007669"/>
    <property type="project" value="TreeGrafter"/>
</dbReference>
<feature type="domain" description="C2H2-type" evidence="12">
    <location>
        <begin position="692"/>
        <end position="719"/>
    </location>
</feature>